<dbReference type="GO" id="GO:0016746">
    <property type="term" value="F:acyltransferase activity"/>
    <property type="evidence" value="ECO:0007669"/>
    <property type="project" value="UniProtKB-KW"/>
</dbReference>
<sequence>MLRTIRWFIYFWYSLIALIPDMKKAKKLDEQGDIAKKDQLVSKNASNWAKALVELTDTKVNVIGEDNIPKDEAVLFVSNHQGNFDIPILLGFINKPKAFVAKEELRKMPLLRTWMEYMNCIFLNRSNNRESVKAIKQGIENLKQGYSMVIFPEGTRSKDGKLGEFKPGALKLATKSKVRIVPVTINGSKDIMEKGSFIIKPADVEVIISKPVEIPEGMDKDTKSLAENIKNIIKENLK</sequence>
<dbReference type="SMART" id="SM00563">
    <property type="entry name" value="PlsC"/>
    <property type="match status" value="1"/>
</dbReference>
<keyword evidence="4 7" id="KW-0808">Transferase</keyword>
<proteinExistence type="inferred from homology"/>
<dbReference type="PANTHER" id="PTHR10434:SF64">
    <property type="entry name" value="1-ACYL-SN-GLYCEROL-3-PHOSPHATE ACYLTRANSFERASE-RELATED"/>
    <property type="match status" value="1"/>
</dbReference>
<comment type="catalytic activity">
    <reaction evidence="7">
        <text>a 1-acyl-sn-glycero-3-phosphate + an acyl-CoA = a 1,2-diacyl-sn-glycero-3-phosphate + CoA</text>
        <dbReference type="Rhea" id="RHEA:19709"/>
        <dbReference type="ChEBI" id="CHEBI:57287"/>
        <dbReference type="ChEBI" id="CHEBI:57970"/>
        <dbReference type="ChEBI" id="CHEBI:58342"/>
        <dbReference type="ChEBI" id="CHEBI:58608"/>
        <dbReference type="EC" id="2.3.1.51"/>
    </reaction>
</comment>
<keyword evidence="5 7" id="KW-0443">Lipid metabolism</keyword>
<dbReference type="RefSeq" id="WP_277734597.1">
    <property type="nucleotide sequence ID" value="NZ_CP120733.1"/>
</dbReference>
<keyword evidence="7" id="KW-1208">Phospholipid metabolism</keyword>
<evidence type="ECO:0000256" key="4">
    <source>
        <dbReference type="ARBA" id="ARBA00022679"/>
    </source>
</evidence>
<evidence type="ECO:0000259" key="8">
    <source>
        <dbReference type="SMART" id="SM00563"/>
    </source>
</evidence>
<keyword evidence="7" id="KW-0594">Phospholipid biosynthesis</keyword>
<evidence type="ECO:0000256" key="3">
    <source>
        <dbReference type="ARBA" id="ARBA00022516"/>
    </source>
</evidence>
<gene>
    <name evidence="9" type="ORF">P4S50_09350</name>
</gene>
<evidence type="ECO:0000256" key="5">
    <source>
        <dbReference type="ARBA" id="ARBA00023098"/>
    </source>
</evidence>
<reference evidence="9 10" key="1">
    <citation type="submission" date="2023-03" db="EMBL/GenBank/DDBJ databases">
        <title>Complete genome sequence of Tepidibacter sp. SWIR-1, isolated from a deep-sea hydrothermal vent.</title>
        <authorList>
            <person name="Li X."/>
        </authorList>
    </citation>
    <scope>NUCLEOTIDE SEQUENCE [LARGE SCALE GENOMIC DNA]</scope>
    <source>
        <strain evidence="9 10">SWIR-1</strain>
    </source>
</reference>
<dbReference type="EC" id="2.3.1.51" evidence="7"/>
<name>A0ABY8EH76_9FIRM</name>
<evidence type="ECO:0000313" key="9">
    <source>
        <dbReference type="EMBL" id="WFD12273.1"/>
    </source>
</evidence>
<dbReference type="PANTHER" id="PTHR10434">
    <property type="entry name" value="1-ACYL-SN-GLYCEROL-3-PHOSPHATE ACYLTRANSFERASE"/>
    <property type="match status" value="1"/>
</dbReference>
<dbReference type="Proteomes" id="UP001222800">
    <property type="component" value="Chromosome"/>
</dbReference>
<keyword evidence="10" id="KW-1185">Reference proteome</keyword>
<dbReference type="SUPFAM" id="SSF69593">
    <property type="entry name" value="Glycerol-3-phosphate (1)-acyltransferase"/>
    <property type="match status" value="1"/>
</dbReference>
<dbReference type="InterPro" id="IPR004552">
    <property type="entry name" value="AGP_acyltrans"/>
</dbReference>
<dbReference type="InterPro" id="IPR002123">
    <property type="entry name" value="Plipid/glycerol_acylTrfase"/>
</dbReference>
<evidence type="ECO:0000256" key="7">
    <source>
        <dbReference type="RuleBase" id="RU361267"/>
    </source>
</evidence>
<evidence type="ECO:0000256" key="2">
    <source>
        <dbReference type="ARBA" id="ARBA00008655"/>
    </source>
</evidence>
<dbReference type="Pfam" id="PF01553">
    <property type="entry name" value="Acyltransferase"/>
    <property type="match status" value="1"/>
</dbReference>
<accession>A0ABY8EH76</accession>
<dbReference type="NCBIfam" id="TIGR00530">
    <property type="entry name" value="AGP_acyltrn"/>
    <property type="match status" value="1"/>
</dbReference>
<evidence type="ECO:0000256" key="6">
    <source>
        <dbReference type="ARBA" id="ARBA00023315"/>
    </source>
</evidence>
<evidence type="ECO:0000256" key="1">
    <source>
        <dbReference type="ARBA" id="ARBA00005189"/>
    </source>
</evidence>
<dbReference type="CDD" id="cd07989">
    <property type="entry name" value="LPLAT_AGPAT-like"/>
    <property type="match status" value="1"/>
</dbReference>
<comment type="domain">
    <text evidence="7">The HXXXXD motif is essential for acyltransferase activity and may constitute the binding site for the phosphate moiety of the glycerol-3-phosphate.</text>
</comment>
<protein>
    <recommendedName>
        <fullName evidence="7">1-acyl-sn-glycerol-3-phosphate acyltransferase</fullName>
        <ecNumber evidence="7">2.3.1.51</ecNumber>
    </recommendedName>
</protein>
<feature type="domain" description="Phospholipid/glycerol acyltransferase" evidence="8">
    <location>
        <begin position="74"/>
        <end position="188"/>
    </location>
</feature>
<comment type="similarity">
    <text evidence="2 7">Belongs to the 1-acyl-sn-glycerol-3-phosphate acyltransferase family.</text>
</comment>
<keyword evidence="3 7" id="KW-0444">Lipid biosynthesis</keyword>
<comment type="pathway">
    <text evidence="1">Lipid metabolism.</text>
</comment>
<dbReference type="EMBL" id="CP120733">
    <property type="protein sequence ID" value="WFD12273.1"/>
    <property type="molecule type" value="Genomic_DNA"/>
</dbReference>
<organism evidence="9 10">
    <name type="scientific">Tepidibacter hydrothermalis</name>
    <dbReference type="NCBI Taxonomy" id="3036126"/>
    <lineage>
        <taxon>Bacteria</taxon>
        <taxon>Bacillati</taxon>
        <taxon>Bacillota</taxon>
        <taxon>Clostridia</taxon>
        <taxon>Peptostreptococcales</taxon>
        <taxon>Peptostreptococcaceae</taxon>
        <taxon>Tepidibacter</taxon>
    </lineage>
</organism>
<keyword evidence="6 7" id="KW-0012">Acyltransferase</keyword>
<evidence type="ECO:0000313" key="10">
    <source>
        <dbReference type="Proteomes" id="UP001222800"/>
    </source>
</evidence>